<dbReference type="EMBL" id="BPLQ01014215">
    <property type="protein sequence ID" value="GIY78229.1"/>
    <property type="molecule type" value="Genomic_DNA"/>
</dbReference>
<organism evidence="3 4">
    <name type="scientific">Caerostris darwini</name>
    <dbReference type="NCBI Taxonomy" id="1538125"/>
    <lineage>
        <taxon>Eukaryota</taxon>
        <taxon>Metazoa</taxon>
        <taxon>Ecdysozoa</taxon>
        <taxon>Arthropoda</taxon>
        <taxon>Chelicerata</taxon>
        <taxon>Arachnida</taxon>
        <taxon>Araneae</taxon>
        <taxon>Araneomorphae</taxon>
        <taxon>Entelegynae</taxon>
        <taxon>Araneoidea</taxon>
        <taxon>Araneidae</taxon>
        <taxon>Caerostris</taxon>
    </lineage>
</organism>
<name>A0AAV4W8V1_9ARAC</name>
<evidence type="ECO:0000256" key="1">
    <source>
        <dbReference type="SAM" id="MobiDB-lite"/>
    </source>
</evidence>
<evidence type="ECO:0000313" key="4">
    <source>
        <dbReference type="Proteomes" id="UP001054837"/>
    </source>
</evidence>
<evidence type="ECO:0008006" key="5">
    <source>
        <dbReference type="Google" id="ProtNLM"/>
    </source>
</evidence>
<evidence type="ECO:0000256" key="2">
    <source>
        <dbReference type="SAM" id="SignalP"/>
    </source>
</evidence>
<accession>A0AAV4W8V1</accession>
<proteinExistence type="predicted"/>
<dbReference type="Proteomes" id="UP001054837">
    <property type="component" value="Unassembled WGS sequence"/>
</dbReference>
<keyword evidence="2" id="KW-0732">Signal</keyword>
<reference evidence="3 4" key="1">
    <citation type="submission" date="2021-06" db="EMBL/GenBank/DDBJ databases">
        <title>Caerostris darwini draft genome.</title>
        <authorList>
            <person name="Kono N."/>
            <person name="Arakawa K."/>
        </authorList>
    </citation>
    <scope>NUCLEOTIDE SEQUENCE [LARGE SCALE GENOMIC DNA]</scope>
</reference>
<sequence length="104" mass="12025">MTSLCLLIKLLTMRGAQSPLQRTHPSRIKNLTSFLLFNILFNRKVEYLRPMSRVPSTHNAHHALCCLLKAGNFRWQIRTGDTSTPNHESLPRNRANIPHLRARK</sequence>
<dbReference type="AlphaFoldDB" id="A0AAV4W8V1"/>
<feature type="chain" id="PRO_5043943757" description="Secreted protein" evidence="2">
    <location>
        <begin position="19"/>
        <end position="104"/>
    </location>
</feature>
<feature type="signal peptide" evidence="2">
    <location>
        <begin position="1"/>
        <end position="18"/>
    </location>
</feature>
<evidence type="ECO:0000313" key="3">
    <source>
        <dbReference type="EMBL" id="GIY78229.1"/>
    </source>
</evidence>
<gene>
    <name evidence="3" type="ORF">CDAR_10921</name>
</gene>
<feature type="region of interest" description="Disordered" evidence="1">
    <location>
        <begin position="79"/>
        <end position="104"/>
    </location>
</feature>
<comment type="caution">
    <text evidence="3">The sequence shown here is derived from an EMBL/GenBank/DDBJ whole genome shotgun (WGS) entry which is preliminary data.</text>
</comment>
<protein>
    <recommendedName>
        <fullName evidence="5">Secreted protein</fullName>
    </recommendedName>
</protein>
<keyword evidence="4" id="KW-1185">Reference proteome</keyword>